<keyword evidence="3" id="KW-1185">Reference proteome</keyword>
<reference evidence="2 3" key="1">
    <citation type="submission" date="2019-03" db="EMBL/GenBank/DDBJ databases">
        <title>First draft genome of Liparis tanakae, snailfish: a comprehensive survey of snailfish specific genes.</title>
        <authorList>
            <person name="Kim W."/>
            <person name="Song I."/>
            <person name="Jeong J.-H."/>
            <person name="Kim D."/>
            <person name="Kim S."/>
            <person name="Ryu S."/>
            <person name="Song J.Y."/>
            <person name="Lee S.K."/>
        </authorList>
    </citation>
    <scope>NUCLEOTIDE SEQUENCE [LARGE SCALE GENOMIC DNA]</scope>
    <source>
        <tissue evidence="2">Muscle</tissue>
    </source>
</reference>
<evidence type="ECO:0000256" key="1">
    <source>
        <dbReference type="SAM" id="MobiDB-lite"/>
    </source>
</evidence>
<dbReference type="Proteomes" id="UP000314294">
    <property type="component" value="Unassembled WGS sequence"/>
</dbReference>
<comment type="caution">
    <text evidence="2">The sequence shown here is derived from an EMBL/GenBank/DDBJ whole genome shotgun (WGS) entry which is preliminary data.</text>
</comment>
<dbReference type="AlphaFoldDB" id="A0A4Z2HMD0"/>
<accession>A0A4Z2HMD0</accession>
<sequence length="113" mass="12233">MQNFKTAFYKPGGDVAATASASSIRSTARLCWWWADYIFSLCTGDSTGSIPIIPAPSGVTEGFKQRPNDSDHQHLQTEAQLFNPSGAERQRSSSSSLGIIHQRADTQSPCANN</sequence>
<proteinExistence type="predicted"/>
<feature type="region of interest" description="Disordered" evidence="1">
    <location>
        <begin position="81"/>
        <end position="113"/>
    </location>
</feature>
<dbReference type="EMBL" id="SRLO01000227">
    <property type="protein sequence ID" value="TNN65942.1"/>
    <property type="molecule type" value="Genomic_DNA"/>
</dbReference>
<organism evidence="2 3">
    <name type="scientific">Liparis tanakae</name>
    <name type="common">Tanaka's snailfish</name>
    <dbReference type="NCBI Taxonomy" id="230148"/>
    <lineage>
        <taxon>Eukaryota</taxon>
        <taxon>Metazoa</taxon>
        <taxon>Chordata</taxon>
        <taxon>Craniata</taxon>
        <taxon>Vertebrata</taxon>
        <taxon>Euteleostomi</taxon>
        <taxon>Actinopterygii</taxon>
        <taxon>Neopterygii</taxon>
        <taxon>Teleostei</taxon>
        <taxon>Neoteleostei</taxon>
        <taxon>Acanthomorphata</taxon>
        <taxon>Eupercaria</taxon>
        <taxon>Perciformes</taxon>
        <taxon>Cottioidei</taxon>
        <taxon>Cottales</taxon>
        <taxon>Liparidae</taxon>
        <taxon>Liparis</taxon>
    </lineage>
</organism>
<evidence type="ECO:0000313" key="2">
    <source>
        <dbReference type="EMBL" id="TNN65942.1"/>
    </source>
</evidence>
<evidence type="ECO:0000313" key="3">
    <source>
        <dbReference type="Proteomes" id="UP000314294"/>
    </source>
</evidence>
<gene>
    <name evidence="2" type="ORF">EYF80_023815</name>
</gene>
<name>A0A4Z2HMD0_9TELE</name>
<protein>
    <submittedName>
        <fullName evidence="2">Uncharacterized protein</fullName>
    </submittedName>
</protein>